<proteinExistence type="predicted"/>
<keyword evidence="1" id="KW-1133">Transmembrane helix</keyword>
<dbReference type="EMBL" id="MFUJ01000021">
    <property type="protein sequence ID" value="OGI79220.1"/>
    <property type="molecule type" value="Genomic_DNA"/>
</dbReference>
<organism evidence="2 3">
    <name type="scientific">Candidatus Nomurabacteria bacterium RIFCSPHIGHO2_12_FULL_37_29</name>
    <dbReference type="NCBI Taxonomy" id="1801759"/>
    <lineage>
        <taxon>Bacteria</taxon>
        <taxon>Candidatus Nomuraibacteriota</taxon>
    </lineage>
</organism>
<dbReference type="AlphaFoldDB" id="A0A1F6WBD5"/>
<name>A0A1F6WBD5_9BACT</name>
<gene>
    <name evidence="2" type="ORF">A3F19_01995</name>
</gene>
<feature type="transmembrane region" description="Helical" evidence="1">
    <location>
        <begin position="51"/>
        <end position="71"/>
    </location>
</feature>
<reference evidence="2 3" key="1">
    <citation type="journal article" date="2016" name="Nat. Commun.">
        <title>Thousands of microbial genomes shed light on interconnected biogeochemical processes in an aquifer system.</title>
        <authorList>
            <person name="Anantharaman K."/>
            <person name="Brown C.T."/>
            <person name="Hug L.A."/>
            <person name="Sharon I."/>
            <person name="Castelle C.J."/>
            <person name="Probst A.J."/>
            <person name="Thomas B.C."/>
            <person name="Singh A."/>
            <person name="Wilkins M.J."/>
            <person name="Karaoz U."/>
            <person name="Brodie E.L."/>
            <person name="Williams K.H."/>
            <person name="Hubbard S.S."/>
            <person name="Banfield J.F."/>
        </authorList>
    </citation>
    <scope>NUCLEOTIDE SEQUENCE [LARGE SCALE GENOMIC DNA]</scope>
</reference>
<keyword evidence="1" id="KW-0472">Membrane</keyword>
<evidence type="ECO:0000256" key="1">
    <source>
        <dbReference type="SAM" id="Phobius"/>
    </source>
</evidence>
<dbReference type="Proteomes" id="UP000177052">
    <property type="component" value="Unassembled WGS sequence"/>
</dbReference>
<accession>A0A1F6WBD5</accession>
<sequence>MIFYQLDLRTPGNMPSLANSLKQIRQIPKSLIKAFPRPQRKHRFLARVENFGFFFDLAITDVFAIYQIAYFHR</sequence>
<evidence type="ECO:0000313" key="2">
    <source>
        <dbReference type="EMBL" id="OGI79220.1"/>
    </source>
</evidence>
<keyword evidence="1" id="KW-0812">Transmembrane</keyword>
<comment type="caution">
    <text evidence="2">The sequence shown here is derived from an EMBL/GenBank/DDBJ whole genome shotgun (WGS) entry which is preliminary data.</text>
</comment>
<protein>
    <submittedName>
        <fullName evidence="2">Uncharacterized protein</fullName>
    </submittedName>
</protein>
<evidence type="ECO:0000313" key="3">
    <source>
        <dbReference type="Proteomes" id="UP000177052"/>
    </source>
</evidence>